<proteinExistence type="predicted"/>
<sequence>MCVFNLYVFNSTVYFSFCICDSRHGAEGSSHWRRRHRYNICLRHSRKPRRRSGDRFFRKLVSPDTTGDGSAGYWCPYLLGTYLRRYSGE</sequence>
<evidence type="ECO:0000313" key="1">
    <source>
        <dbReference type="EMBL" id="GIY98878.1"/>
    </source>
</evidence>
<organism evidence="1 2">
    <name type="scientific">Caerostris extrusa</name>
    <name type="common">Bark spider</name>
    <name type="synonym">Caerostris bankana</name>
    <dbReference type="NCBI Taxonomy" id="172846"/>
    <lineage>
        <taxon>Eukaryota</taxon>
        <taxon>Metazoa</taxon>
        <taxon>Ecdysozoa</taxon>
        <taxon>Arthropoda</taxon>
        <taxon>Chelicerata</taxon>
        <taxon>Arachnida</taxon>
        <taxon>Araneae</taxon>
        <taxon>Araneomorphae</taxon>
        <taxon>Entelegynae</taxon>
        <taxon>Araneoidea</taxon>
        <taxon>Araneidae</taxon>
        <taxon>Caerostris</taxon>
    </lineage>
</organism>
<evidence type="ECO:0008006" key="3">
    <source>
        <dbReference type="Google" id="ProtNLM"/>
    </source>
</evidence>
<evidence type="ECO:0000313" key="2">
    <source>
        <dbReference type="Proteomes" id="UP001054945"/>
    </source>
</evidence>
<reference evidence="1 2" key="1">
    <citation type="submission" date="2021-06" db="EMBL/GenBank/DDBJ databases">
        <title>Caerostris extrusa draft genome.</title>
        <authorList>
            <person name="Kono N."/>
            <person name="Arakawa K."/>
        </authorList>
    </citation>
    <scope>NUCLEOTIDE SEQUENCE [LARGE SCALE GENOMIC DNA]</scope>
</reference>
<accession>A0AAV4XWC0</accession>
<dbReference type="EMBL" id="BPLR01000980">
    <property type="protein sequence ID" value="GIY98878.1"/>
    <property type="molecule type" value="Genomic_DNA"/>
</dbReference>
<protein>
    <recommendedName>
        <fullName evidence="3">Secreted protein</fullName>
    </recommendedName>
</protein>
<dbReference type="AlphaFoldDB" id="A0AAV4XWC0"/>
<gene>
    <name evidence="1" type="ORF">CEXT_358171</name>
</gene>
<keyword evidence="2" id="KW-1185">Reference proteome</keyword>
<comment type="caution">
    <text evidence="1">The sequence shown here is derived from an EMBL/GenBank/DDBJ whole genome shotgun (WGS) entry which is preliminary data.</text>
</comment>
<dbReference type="Proteomes" id="UP001054945">
    <property type="component" value="Unassembled WGS sequence"/>
</dbReference>
<name>A0AAV4XWC0_CAEEX</name>